<dbReference type="Gene3D" id="6.10.340.10">
    <property type="match status" value="1"/>
</dbReference>
<reference evidence="2" key="2">
    <citation type="submission" date="2024-06" db="EMBL/GenBank/DDBJ databases">
        <authorList>
            <person name="Plum-Jensen L.E."/>
            <person name="Schramm A."/>
            <person name="Marshall I.P.G."/>
        </authorList>
    </citation>
    <scope>NUCLEOTIDE SEQUENCE</scope>
    <source>
        <strain evidence="2">Rat1</strain>
    </source>
</reference>
<sequence length="129" mass="14987">MERDGQVPFYKMKWYVGTKIQRDLIVYTICVSLLSQALIASYIFVDNNLITDSYAHYIITALQIAFFGFIIYGFWLSNRIAGPLFRLKRHLDEVAEGKADPEIQFRKNDYCADLAESFNAVVQKRFNQS</sequence>
<reference evidence="2" key="1">
    <citation type="journal article" date="2024" name="Syst. Appl. Microbiol.">
        <title>First single-strain enrichments of Electrothrix cable bacteria, description of E. aestuarii sp. nov. and E. rattekaaiensis sp. nov., and proposal of a cable bacteria taxonomy following the rules of the SeqCode.</title>
        <authorList>
            <person name="Plum-Jensen L.E."/>
            <person name="Schramm A."/>
            <person name="Marshall I.P.G."/>
        </authorList>
    </citation>
    <scope>NUCLEOTIDE SEQUENCE</scope>
    <source>
        <strain evidence="2">Rat1</strain>
    </source>
</reference>
<protein>
    <recommendedName>
        <fullName evidence="3">HAMP domain-containing protein</fullName>
    </recommendedName>
</protein>
<gene>
    <name evidence="2" type="ORF">Q3M24_11765</name>
</gene>
<keyword evidence="1" id="KW-0472">Membrane</keyword>
<feature type="transmembrane region" description="Helical" evidence="1">
    <location>
        <begin position="24"/>
        <end position="45"/>
    </location>
</feature>
<dbReference type="EMBL" id="CP159373">
    <property type="protein sequence ID" value="XCN75369.1"/>
    <property type="molecule type" value="Genomic_DNA"/>
</dbReference>
<keyword evidence="1" id="KW-0812">Transmembrane</keyword>
<feature type="transmembrane region" description="Helical" evidence="1">
    <location>
        <begin position="57"/>
        <end position="76"/>
    </location>
</feature>
<dbReference type="SUPFAM" id="SSF158472">
    <property type="entry name" value="HAMP domain-like"/>
    <property type="match status" value="1"/>
</dbReference>
<organism evidence="2">
    <name type="scientific">Candidatus Electrothrix aestuarii</name>
    <dbReference type="NCBI Taxonomy" id="3062594"/>
    <lineage>
        <taxon>Bacteria</taxon>
        <taxon>Pseudomonadati</taxon>
        <taxon>Thermodesulfobacteriota</taxon>
        <taxon>Desulfobulbia</taxon>
        <taxon>Desulfobulbales</taxon>
        <taxon>Desulfobulbaceae</taxon>
        <taxon>Candidatus Electrothrix</taxon>
    </lineage>
</organism>
<name>A0AAU8M1N2_9BACT</name>
<keyword evidence="1" id="KW-1133">Transmembrane helix</keyword>
<dbReference type="AlphaFoldDB" id="A0AAU8M1N2"/>
<evidence type="ECO:0000256" key="1">
    <source>
        <dbReference type="SAM" id="Phobius"/>
    </source>
</evidence>
<proteinExistence type="predicted"/>
<accession>A0AAU8M1N2</accession>
<evidence type="ECO:0000313" key="2">
    <source>
        <dbReference type="EMBL" id="XCN75369.1"/>
    </source>
</evidence>
<dbReference type="KEGG" id="eaj:Q3M24_11765"/>
<evidence type="ECO:0008006" key="3">
    <source>
        <dbReference type="Google" id="ProtNLM"/>
    </source>
</evidence>